<dbReference type="Pfam" id="PF08564">
    <property type="entry name" value="CDC37_C"/>
    <property type="match status" value="1"/>
</dbReference>
<evidence type="ECO:0000259" key="8">
    <source>
        <dbReference type="SMART" id="SM01070"/>
    </source>
</evidence>
<feature type="compositionally biased region" description="Polar residues" evidence="6">
    <location>
        <begin position="187"/>
        <end position="212"/>
    </location>
</feature>
<evidence type="ECO:0000256" key="2">
    <source>
        <dbReference type="ARBA" id="ARBA00006222"/>
    </source>
</evidence>
<gene>
    <name evidence="10" type="ORF">B0H63DRAFT_487643</name>
</gene>
<evidence type="ECO:0000256" key="5">
    <source>
        <dbReference type="ARBA" id="ARBA00031396"/>
    </source>
</evidence>
<dbReference type="PANTHER" id="PTHR12800:SF4">
    <property type="entry name" value="HSP90 CO-CHAPERONE CDC37"/>
    <property type="match status" value="1"/>
</dbReference>
<feature type="compositionally biased region" description="Basic and acidic residues" evidence="6">
    <location>
        <begin position="474"/>
        <end position="495"/>
    </location>
</feature>
<dbReference type="SMART" id="SM01071">
    <property type="entry name" value="CDC37_N"/>
    <property type="match status" value="1"/>
</dbReference>
<dbReference type="FunFam" id="1.20.58.610:FF:000002">
    <property type="entry name" value="Hsp90 co-chaperone Cdc37, putative"/>
    <property type="match status" value="1"/>
</dbReference>
<dbReference type="SMART" id="SM01070">
    <property type="entry name" value="CDC37_M"/>
    <property type="match status" value="1"/>
</dbReference>
<comment type="caution">
    <text evidence="10">The sequence shown here is derived from an EMBL/GenBank/DDBJ whole genome shotgun (WGS) entry which is preliminary data.</text>
</comment>
<dbReference type="Pfam" id="PF08565">
    <property type="entry name" value="CDC37_M"/>
    <property type="match status" value="1"/>
</dbReference>
<evidence type="ECO:0000259" key="7">
    <source>
        <dbReference type="SMART" id="SM01069"/>
    </source>
</evidence>
<dbReference type="Proteomes" id="UP001285441">
    <property type="component" value="Unassembled WGS sequence"/>
</dbReference>
<dbReference type="InterPro" id="IPR013873">
    <property type="entry name" value="Cdc37_C"/>
</dbReference>
<evidence type="ECO:0000256" key="4">
    <source>
        <dbReference type="ARBA" id="ARBA00023186"/>
    </source>
</evidence>
<keyword evidence="10" id="KW-0418">Kinase</keyword>
<name>A0AAE0K194_9PEZI</name>
<dbReference type="GO" id="GO:0051087">
    <property type="term" value="F:protein-folding chaperone binding"/>
    <property type="evidence" value="ECO:0007669"/>
    <property type="project" value="TreeGrafter"/>
</dbReference>
<comment type="subcellular location">
    <subcellularLocation>
        <location evidence="1">Cytoplasm</location>
    </subcellularLocation>
</comment>
<dbReference type="EMBL" id="JAULSW010000010">
    <property type="protein sequence ID" value="KAK3368089.1"/>
    <property type="molecule type" value="Genomic_DNA"/>
</dbReference>
<evidence type="ECO:0000256" key="6">
    <source>
        <dbReference type="SAM" id="MobiDB-lite"/>
    </source>
</evidence>
<reference evidence="10" key="1">
    <citation type="journal article" date="2023" name="Mol. Phylogenet. Evol.">
        <title>Genome-scale phylogeny and comparative genomics of the fungal order Sordariales.</title>
        <authorList>
            <person name="Hensen N."/>
            <person name="Bonometti L."/>
            <person name="Westerberg I."/>
            <person name="Brannstrom I.O."/>
            <person name="Guillou S."/>
            <person name="Cros-Aarteil S."/>
            <person name="Calhoun S."/>
            <person name="Haridas S."/>
            <person name="Kuo A."/>
            <person name="Mondo S."/>
            <person name="Pangilinan J."/>
            <person name="Riley R."/>
            <person name="LaButti K."/>
            <person name="Andreopoulos B."/>
            <person name="Lipzen A."/>
            <person name="Chen C."/>
            <person name="Yan M."/>
            <person name="Daum C."/>
            <person name="Ng V."/>
            <person name="Clum A."/>
            <person name="Steindorff A."/>
            <person name="Ohm R.A."/>
            <person name="Martin F."/>
            <person name="Silar P."/>
            <person name="Natvig D.O."/>
            <person name="Lalanne C."/>
            <person name="Gautier V."/>
            <person name="Ament-Velasquez S.L."/>
            <person name="Kruys A."/>
            <person name="Hutchinson M.I."/>
            <person name="Powell A.J."/>
            <person name="Barry K."/>
            <person name="Miller A.N."/>
            <person name="Grigoriev I.V."/>
            <person name="Debuchy R."/>
            <person name="Gladieux P."/>
            <person name="Hiltunen Thoren M."/>
            <person name="Johannesson H."/>
        </authorList>
    </citation>
    <scope>NUCLEOTIDE SEQUENCE</scope>
    <source>
        <strain evidence="10">CBS 232.78</strain>
    </source>
</reference>
<dbReference type="SMART" id="SM01069">
    <property type="entry name" value="CDC37_C"/>
    <property type="match status" value="1"/>
</dbReference>
<dbReference type="GO" id="GO:0005737">
    <property type="term" value="C:cytoplasm"/>
    <property type="evidence" value="ECO:0007669"/>
    <property type="project" value="UniProtKB-SubCell"/>
</dbReference>
<keyword evidence="10" id="KW-0808">Transferase</keyword>
<reference evidence="10" key="2">
    <citation type="submission" date="2023-06" db="EMBL/GenBank/DDBJ databases">
        <authorList>
            <consortium name="Lawrence Berkeley National Laboratory"/>
            <person name="Haridas S."/>
            <person name="Hensen N."/>
            <person name="Bonometti L."/>
            <person name="Westerberg I."/>
            <person name="Brannstrom I.O."/>
            <person name="Guillou S."/>
            <person name="Cros-Aarteil S."/>
            <person name="Calhoun S."/>
            <person name="Kuo A."/>
            <person name="Mondo S."/>
            <person name="Pangilinan J."/>
            <person name="Riley R."/>
            <person name="LaButti K."/>
            <person name="Andreopoulos B."/>
            <person name="Lipzen A."/>
            <person name="Chen C."/>
            <person name="Yanf M."/>
            <person name="Daum C."/>
            <person name="Ng V."/>
            <person name="Clum A."/>
            <person name="Steindorff A."/>
            <person name="Ohm R."/>
            <person name="Martin F."/>
            <person name="Silar P."/>
            <person name="Natvig D."/>
            <person name="Lalanne C."/>
            <person name="Gautier V."/>
            <person name="Ament-velasquez S.L."/>
            <person name="Kruys A."/>
            <person name="Hutchinson M.I."/>
            <person name="Powell A.J."/>
            <person name="Barry K."/>
            <person name="Miller A.N."/>
            <person name="Grigoriev I.V."/>
            <person name="Debuchy R."/>
            <person name="Gladieux P."/>
            <person name="Thoren M.H."/>
            <person name="Johannesson H."/>
        </authorList>
    </citation>
    <scope>NUCLEOTIDE SEQUENCE</scope>
    <source>
        <strain evidence="10">CBS 232.78</strain>
    </source>
</reference>
<dbReference type="AlphaFoldDB" id="A0AAE0K194"/>
<keyword evidence="4" id="KW-0143">Chaperone</keyword>
<dbReference type="InterPro" id="IPR038189">
    <property type="entry name" value="Cdc37_Hsp90-bd_sf"/>
</dbReference>
<dbReference type="GO" id="GO:0031072">
    <property type="term" value="F:heat shock protein binding"/>
    <property type="evidence" value="ECO:0007669"/>
    <property type="project" value="TreeGrafter"/>
</dbReference>
<dbReference type="Gene3D" id="1.20.58.610">
    <property type="entry name" value="Cdc37, Hsp90 binding domain"/>
    <property type="match status" value="1"/>
</dbReference>
<evidence type="ECO:0000259" key="9">
    <source>
        <dbReference type="SMART" id="SM01071"/>
    </source>
</evidence>
<dbReference type="GO" id="GO:0019901">
    <property type="term" value="F:protein kinase binding"/>
    <property type="evidence" value="ECO:0007669"/>
    <property type="project" value="InterPro"/>
</dbReference>
<dbReference type="GO" id="GO:0051082">
    <property type="term" value="F:unfolded protein binding"/>
    <property type="evidence" value="ECO:0007669"/>
    <property type="project" value="TreeGrafter"/>
</dbReference>
<keyword evidence="3" id="KW-0963">Cytoplasm</keyword>
<feature type="region of interest" description="Disordered" evidence="6">
    <location>
        <begin position="98"/>
        <end position="119"/>
    </location>
</feature>
<feature type="region of interest" description="Disordered" evidence="6">
    <location>
        <begin position="473"/>
        <end position="495"/>
    </location>
</feature>
<dbReference type="PANTHER" id="PTHR12800">
    <property type="entry name" value="CDC37-RELATED"/>
    <property type="match status" value="1"/>
</dbReference>
<evidence type="ECO:0000256" key="3">
    <source>
        <dbReference type="ARBA" id="ARBA00022490"/>
    </source>
</evidence>
<proteinExistence type="inferred from homology"/>
<comment type="similarity">
    <text evidence="2">Belongs to the CDC37 family.</text>
</comment>
<dbReference type="Pfam" id="PF03234">
    <property type="entry name" value="CDC37_N"/>
    <property type="match status" value="1"/>
</dbReference>
<dbReference type="GO" id="GO:0006457">
    <property type="term" value="P:protein folding"/>
    <property type="evidence" value="ECO:0007669"/>
    <property type="project" value="TreeGrafter"/>
</dbReference>
<dbReference type="InterPro" id="IPR013874">
    <property type="entry name" value="Cdc37_Hsp90-bd"/>
</dbReference>
<dbReference type="GO" id="GO:0016301">
    <property type="term" value="F:kinase activity"/>
    <property type="evidence" value="ECO:0007669"/>
    <property type="project" value="UniProtKB-KW"/>
</dbReference>
<sequence>MPIDYSKWDALELSDDSDIEVHPNVDKRSFIRAKQNKIHAERQQRRNHIETLKYERIINDTLIKRISSLLASLNSHAAEAETRNPGEVAFRAVMETATSLDPKDDQPPPRPQGVHNAEEPMPTYTKMMATLLDQVNKALDEKKVERSKRYEAMVAEVDDHLQKVTTLQSDLHKKLEELEKEEHSKITSESIHTGFDSSHINKSAPSASSSGDVKNDSKPELLNPNYSTTQAIPAPSSSGADASGGGGGDDNDDIEASPMAQKFSKIKATEQRESLAFLSAHPEILTEKETDGILVLAFDAQLEGRDDYAKNCVHQALLLQYCRALGRDGVALFFKRITTPGHQAQGVFFKDVQDTYQKIKTRAREINLERAKAEAEGGAAGGVELIQLHAVEPGTVINIKIPAKDSQDPEEKARREIFESFSPEMQKALETGSLDEVNKVLGKMSVEEAEDLVGKFGEANILSLEEEIIDATTEEGKQKLKTLEEEAQQHAGDPE</sequence>
<feature type="domain" description="Cdc37 N-terminal" evidence="9">
    <location>
        <begin position="2"/>
        <end position="198"/>
    </location>
</feature>
<feature type="region of interest" description="Disordered" evidence="6">
    <location>
        <begin position="179"/>
        <end position="256"/>
    </location>
</feature>
<evidence type="ECO:0000313" key="11">
    <source>
        <dbReference type="Proteomes" id="UP001285441"/>
    </source>
</evidence>
<evidence type="ECO:0000256" key="1">
    <source>
        <dbReference type="ARBA" id="ARBA00004496"/>
    </source>
</evidence>
<evidence type="ECO:0000313" key="10">
    <source>
        <dbReference type="EMBL" id="KAK3368089.1"/>
    </source>
</evidence>
<feature type="domain" description="Cdc37 Hsp90 binding" evidence="8">
    <location>
        <begin position="201"/>
        <end position="378"/>
    </location>
</feature>
<dbReference type="SUPFAM" id="SSF101391">
    <property type="entry name" value="Hsp90 co-chaperone CDC37"/>
    <property type="match status" value="1"/>
</dbReference>
<dbReference type="InterPro" id="IPR013855">
    <property type="entry name" value="Cdc37_N_dom"/>
</dbReference>
<dbReference type="GO" id="GO:0050821">
    <property type="term" value="P:protein stabilization"/>
    <property type="evidence" value="ECO:0007669"/>
    <property type="project" value="TreeGrafter"/>
</dbReference>
<accession>A0AAE0K194</accession>
<protein>
    <recommendedName>
        <fullName evidence="5">Hsp90 chaperone protein kinase-targeting subunit</fullName>
    </recommendedName>
</protein>
<dbReference type="InterPro" id="IPR004918">
    <property type="entry name" value="Cdc37"/>
</dbReference>
<keyword evidence="11" id="KW-1185">Reference proteome</keyword>
<organism evidence="10 11">
    <name type="scientific">Podospora didyma</name>
    <dbReference type="NCBI Taxonomy" id="330526"/>
    <lineage>
        <taxon>Eukaryota</taxon>
        <taxon>Fungi</taxon>
        <taxon>Dikarya</taxon>
        <taxon>Ascomycota</taxon>
        <taxon>Pezizomycotina</taxon>
        <taxon>Sordariomycetes</taxon>
        <taxon>Sordariomycetidae</taxon>
        <taxon>Sordariales</taxon>
        <taxon>Podosporaceae</taxon>
        <taxon>Podospora</taxon>
    </lineage>
</organism>
<feature type="domain" description="Cdc37 C-terminal" evidence="7">
    <location>
        <begin position="399"/>
        <end position="495"/>
    </location>
</feature>